<protein>
    <submittedName>
        <fullName evidence="2">Uncharacterized protein</fullName>
    </submittedName>
</protein>
<evidence type="ECO:0000256" key="1">
    <source>
        <dbReference type="SAM" id="MobiDB-lite"/>
    </source>
</evidence>
<dbReference type="AlphaFoldDB" id="A0A2G8SIE2"/>
<feature type="region of interest" description="Disordered" evidence="1">
    <location>
        <begin position="1"/>
        <end position="44"/>
    </location>
</feature>
<dbReference type="Proteomes" id="UP000230002">
    <property type="component" value="Unassembled WGS sequence"/>
</dbReference>
<sequence>MSDSNANPSDRGSAQRDKSNAPTSTTGQTGKSGRTASPADKNATYRQLLKDLRDDVRALGVTKSEALKEFEDTRRFTQELVEETQSFAQEMKSSMQGMREDMAALTKTVGKSQVKSLAALKPAVGKAVDGDAHAITWTTEDSTRNTKHVLEDMSDTLSRIEADIA</sequence>
<keyword evidence="3" id="KW-1185">Reference proteome</keyword>
<accession>A0A2G8SIE2</accession>
<comment type="caution">
    <text evidence="2">The sequence shown here is derived from an EMBL/GenBank/DDBJ whole genome shotgun (WGS) entry which is preliminary data.</text>
</comment>
<evidence type="ECO:0000313" key="2">
    <source>
        <dbReference type="EMBL" id="PIL33539.1"/>
    </source>
</evidence>
<dbReference type="EMBL" id="AYKW01000007">
    <property type="protein sequence ID" value="PIL33539.1"/>
    <property type="molecule type" value="Genomic_DNA"/>
</dbReference>
<gene>
    <name evidence="2" type="ORF">GSI_04162</name>
</gene>
<evidence type="ECO:0000313" key="3">
    <source>
        <dbReference type="Proteomes" id="UP000230002"/>
    </source>
</evidence>
<name>A0A2G8SIE2_9APHY</name>
<feature type="compositionally biased region" description="Polar residues" evidence="1">
    <location>
        <begin position="1"/>
        <end position="12"/>
    </location>
</feature>
<feature type="compositionally biased region" description="Polar residues" evidence="1">
    <location>
        <begin position="20"/>
        <end position="35"/>
    </location>
</feature>
<proteinExistence type="predicted"/>
<organism evidence="2 3">
    <name type="scientific">Ganoderma sinense ZZ0214-1</name>
    <dbReference type="NCBI Taxonomy" id="1077348"/>
    <lineage>
        <taxon>Eukaryota</taxon>
        <taxon>Fungi</taxon>
        <taxon>Dikarya</taxon>
        <taxon>Basidiomycota</taxon>
        <taxon>Agaricomycotina</taxon>
        <taxon>Agaricomycetes</taxon>
        <taxon>Polyporales</taxon>
        <taxon>Polyporaceae</taxon>
        <taxon>Ganoderma</taxon>
    </lineage>
</organism>
<reference evidence="2 3" key="1">
    <citation type="journal article" date="2015" name="Sci. Rep.">
        <title>Chromosome-level genome map provides insights into diverse defense mechanisms in the medicinal fungus Ganoderma sinense.</title>
        <authorList>
            <person name="Zhu Y."/>
            <person name="Xu J."/>
            <person name="Sun C."/>
            <person name="Zhou S."/>
            <person name="Xu H."/>
            <person name="Nelson D.R."/>
            <person name="Qian J."/>
            <person name="Song J."/>
            <person name="Luo H."/>
            <person name="Xiang L."/>
            <person name="Li Y."/>
            <person name="Xu Z."/>
            <person name="Ji A."/>
            <person name="Wang L."/>
            <person name="Lu S."/>
            <person name="Hayward A."/>
            <person name="Sun W."/>
            <person name="Li X."/>
            <person name="Schwartz D.C."/>
            <person name="Wang Y."/>
            <person name="Chen S."/>
        </authorList>
    </citation>
    <scope>NUCLEOTIDE SEQUENCE [LARGE SCALE GENOMIC DNA]</scope>
    <source>
        <strain evidence="2 3">ZZ0214-1</strain>
    </source>
</reference>